<sequence length="286" mass="31930">MSQDQLLQKNEEETQSYALQYQKQKQQYLPSSDDHQIEVQDSQKEELLKKIEILESKLKNTIDDKPYSELMRILIWEALGTAFFAYGIVCSRGNDVMLSVYLFGAIFLIGKITGGHVNPAVSMSFYSSNEISAFTMRVYWAAQVGGAIAGALAAFVIVGRVTSPYIETQPIEWMIADFCGEALGTFIFCLFIHIQVHPQTQLTDNNLIGIGIIATALYFGRILTYHTGGCLNPAMGVGLGIFESLQDGNWDRLINIWIYIFGPFSGASLASEFYRSVYVGLLPKKQ</sequence>
<keyword evidence="5" id="KW-1133">Transmembrane helix</keyword>
<dbReference type="Pfam" id="PF00230">
    <property type="entry name" value="MIP"/>
    <property type="match status" value="1"/>
</dbReference>
<dbReference type="GO" id="GO:0015250">
    <property type="term" value="F:water channel activity"/>
    <property type="evidence" value="ECO:0007669"/>
    <property type="project" value="TreeGrafter"/>
</dbReference>
<comment type="subcellular location">
    <subcellularLocation>
        <location evidence="1">Endomembrane system</location>
        <topology evidence="1">Multi-pass membrane protein</topology>
    </subcellularLocation>
</comment>
<comment type="caution">
    <text evidence="6">The sequence shown here is derived from an EMBL/GenBank/DDBJ whole genome shotgun (WGS) entry which is preliminary data.</text>
</comment>
<protein>
    <recommendedName>
        <fullName evidence="8">Aquaporin</fullName>
    </recommendedName>
</protein>
<dbReference type="PANTHER" id="PTHR45665">
    <property type="entry name" value="AQUAPORIN-8"/>
    <property type="match status" value="1"/>
</dbReference>
<dbReference type="Proteomes" id="UP000692954">
    <property type="component" value="Unassembled WGS sequence"/>
</dbReference>
<name>A0A8S1KJQ7_9CILI</name>
<keyword evidence="5" id="KW-0812">Transmembrane</keyword>
<dbReference type="EMBL" id="CAJJDN010000007">
    <property type="protein sequence ID" value="CAD8053112.1"/>
    <property type="molecule type" value="Genomic_DNA"/>
</dbReference>
<feature type="transmembrane region" description="Helical" evidence="5">
    <location>
        <begin position="70"/>
        <end position="89"/>
    </location>
</feature>
<dbReference type="InterPro" id="IPR022357">
    <property type="entry name" value="MIP_CS"/>
</dbReference>
<keyword evidence="2" id="KW-0813">Transport</keyword>
<evidence type="ECO:0000313" key="6">
    <source>
        <dbReference type="EMBL" id="CAD8053112.1"/>
    </source>
</evidence>
<dbReference type="PROSITE" id="PS00221">
    <property type="entry name" value="MIP"/>
    <property type="match status" value="1"/>
</dbReference>
<keyword evidence="4" id="KW-0175">Coiled coil</keyword>
<dbReference type="AlphaFoldDB" id="A0A8S1KJQ7"/>
<keyword evidence="5" id="KW-0472">Membrane</keyword>
<feature type="transmembrane region" description="Helical" evidence="5">
    <location>
        <begin position="96"/>
        <end position="118"/>
    </location>
</feature>
<keyword evidence="7" id="KW-1185">Reference proteome</keyword>
<dbReference type="GO" id="GO:0012505">
    <property type="term" value="C:endomembrane system"/>
    <property type="evidence" value="ECO:0007669"/>
    <property type="project" value="UniProtKB-SubCell"/>
</dbReference>
<organism evidence="6 7">
    <name type="scientific">Paramecium sonneborni</name>
    <dbReference type="NCBI Taxonomy" id="65129"/>
    <lineage>
        <taxon>Eukaryota</taxon>
        <taxon>Sar</taxon>
        <taxon>Alveolata</taxon>
        <taxon>Ciliophora</taxon>
        <taxon>Intramacronucleata</taxon>
        <taxon>Oligohymenophorea</taxon>
        <taxon>Peniculida</taxon>
        <taxon>Parameciidae</taxon>
        <taxon>Paramecium</taxon>
    </lineage>
</organism>
<evidence type="ECO:0000256" key="1">
    <source>
        <dbReference type="ARBA" id="ARBA00004127"/>
    </source>
</evidence>
<evidence type="ECO:0000256" key="4">
    <source>
        <dbReference type="SAM" id="Coils"/>
    </source>
</evidence>
<dbReference type="GO" id="GO:0016020">
    <property type="term" value="C:membrane"/>
    <property type="evidence" value="ECO:0007669"/>
    <property type="project" value="InterPro"/>
</dbReference>
<feature type="transmembrane region" description="Helical" evidence="5">
    <location>
        <begin position="138"/>
        <end position="161"/>
    </location>
</feature>
<dbReference type="InterPro" id="IPR034294">
    <property type="entry name" value="Aquaporin_transptr"/>
</dbReference>
<evidence type="ECO:0000256" key="2">
    <source>
        <dbReference type="ARBA" id="ARBA00022448"/>
    </source>
</evidence>
<reference evidence="6" key="1">
    <citation type="submission" date="2021-01" db="EMBL/GenBank/DDBJ databases">
        <authorList>
            <consortium name="Genoscope - CEA"/>
            <person name="William W."/>
        </authorList>
    </citation>
    <scope>NUCLEOTIDE SEQUENCE</scope>
</reference>
<proteinExistence type="predicted"/>
<evidence type="ECO:0000313" key="7">
    <source>
        <dbReference type="Proteomes" id="UP000692954"/>
    </source>
</evidence>
<gene>
    <name evidence="6" type="ORF">PSON_ATCC_30995.1.T0070173</name>
</gene>
<keyword evidence="3" id="KW-0677">Repeat</keyword>
<evidence type="ECO:0008006" key="8">
    <source>
        <dbReference type="Google" id="ProtNLM"/>
    </source>
</evidence>
<dbReference type="PANTHER" id="PTHR45665:SF9">
    <property type="entry name" value="AQUAPORIN-8"/>
    <property type="match status" value="1"/>
</dbReference>
<accession>A0A8S1KJQ7</accession>
<evidence type="ECO:0000256" key="5">
    <source>
        <dbReference type="SAM" id="Phobius"/>
    </source>
</evidence>
<feature type="transmembrane region" description="Helical" evidence="5">
    <location>
        <begin position="173"/>
        <end position="194"/>
    </location>
</feature>
<feature type="transmembrane region" description="Helical" evidence="5">
    <location>
        <begin position="206"/>
        <end position="225"/>
    </location>
</feature>
<dbReference type="OrthoDB" id="3222at2759"/>
<feature type="coiled-coil region" evidence="4">
    <location>
        <begin position="37"/>
        <end position="64"/>
    </location>
</feature>
<evidence type="ECO:0000256" key="3">
    <source>
        <dbReference type="ARBA" id="ARBA00022737"/>
    </source>
</evidence>
<dbReference type="InterPro" id="IPR000425">
    <property type="entry name" value="MIP"/>
</dbReference>